<evidence type="ECO:0000313" key="2">
    <source>
        <dbReference type="Proteomes" id="UP001207654"/>
    </source>
</evidence>
<reference evidence="1 2" key="1">
    <citation type="submission" date="2022-11" db="EMBL/GenBank/DDBJ databases">
        <title>Minimal conservation of predation-associated metabolite biosynthetic gene clusters underscores biosynthetic potential of Myxococcota including descriptions for ten novel species: Archangium lansinium sp. nov., Myxococcus landrumus sp. nov., Nannocystis bai.</title>
        <authorList>
            <person name="Ahearne A."/>
            <person name="Stevens C."/>
            <person name="Phillips K."/>
        </authorList>
    </citation>
    <scope>NUCLEOTIDE SEQUENCE [LARGE SCALE GENOMIC DNA]</scope>
    <source>
        <strain evidence="1 2">MIWBW</strain>
    </source>
</reference>
<proteinExistence type="predicted"/>
<evidence type="ECO:0000313" key="1">
    <source>
        <dbReference type="EMBL" id="MCY1083284.1"/>
    </source>
</evidence>
<accession>A0ABT4AQ47</accession>
<organism evidence="1 2">
    <name type="scientific">Archangium lansingense</name>
    <dbReference type="NCBI Taxonomy" id="2995310"/>
    <lineage>
        <taxon>Bacteria</taxon>
        <taxon>Pseudomonadati</taxon>
        <taxon>Myxococcota</taxon>
        <taxon>Myxococcia</taxon>
        <taxon>Myxococcales</taxon>
        <taxon>Cystobacterineae</taxon>
        <taxon>Archangiaceae</taxon>
        <taxon>Archangium</taxon>
    </lineage>
</organism>
<name>A0ABT4AQ47_9BACT</name>
<dbReference type="Proteomes" id="UP001207654">
    <property type="component" value="Unassembled WGS sequence"/>
</dbReference>
<gene>
    <name evidence="1" type="ORF">OV287_53500</name>
</gene>
<protein>
    <submittedName>
        <fullName evidence="1">Uncharacterized protein</fullName>
    </submittedName>
</protein>
<dbReference type="RefSeq" id="WP_267541819.1">
    <property type="nucleotide sequence ID" value="NZ_JAPNKA010000001.1"/>
</dbReference>
<dbReference type="EMBL" id="JAPNKA010000001">
    <property type="protein sequence ID" value="MCY1083284.1"/>
    <property type="molecule type" value="Genomic_DNA"/>
</dbReference>
<keyword evidence="2" id="KW-1185">Reference proteome</keyword>
<sequence length="231" mass="26386">MANPLHELLDKLYADFNRWTGESRQKHPEIEIVWNKDLDRFRDAKEKFRIKWIVVGHNPGKKERGDRNEAGLWMGRYFHPEGSSGSWTRLVLAHDVRCLRDEVLFLEKTPICSDDVEGLKKKKGKGDNPLFTEMLEGMAKAVHDLQEATEASVWIQGYSDACFEKFFQKLGDLYGATEAAKVRKKRVFKTPHIGNIIRSGNAFPVESLLEEGLAKALPEIEGFEWLAPESG</sequence>
<comment type="caution">
    <text evidence="1">The sequence shown here is derived from an EMBL/GenBank/DDBJ whole genome shotgun (WGS) entry which is preliminary data.</text>
</comment>